<keyword evidence="5" id="KW-0175">Coiled coil</keyword>
<keyword evidence="3" id="KW-0862">Zinc</keyword>
<accession>A0A8H5C426</accession>
<dbReference type="OrthoDB" id="1923159at2759"/>
<dbReference type="SMART" id="SM00184">
    <property type="entry name" value="RING"/>
    <property type="match status" value="1"/>
</dbReference>
<evidence type="ECO:0000313" key="8">
    <source>
        <dbReference type="EMBL" id="KAF5333728.1"/>
    </source>
</evidence>
<feature type="compositionally biased region" description="Polar residues" evidence="6">
    <location>
        <begin position="35"/>
        <end position="63"/>
    </location>
</feature>
<feature type="domain" description="RING-type" evidence="7">
    <location>
        <begin position="202"/>
        <end position="244"/>
    </location>
</feature>
<feature type="coiled-coil region" evidence="5">
    <location>
        <begin position="79"/>
        <end position="161"/>
    </location>
</feature>
<dbReference type="SUPFAM" id="SSF57850">
    <property type="entry name" value="RING/U-box"/>
    <property type="match status" value="1"/>
</dbReference>
<dbReference type="GO" id="GO:0008270">
    <property type="term" value="F:zinc ion binding"/>
    <property type="evidence" value="ECO:0007669"/>
    <property type="project" value="UniProtKB-KW"/>
</dbReference>
<keyword evidence="9" id="KW-1185">Reference proteome</keyword>
<evidence type="ECO:0000256" key="3">
    <source>
        <dbReference type="ARBA" id="ARBA00022833"/>
    </source>
</evidence>
<evidence type="ECO:0000313" key="9">
    <source>
        <dbReference type="Proteomes" id="UP000541558"/>
    </source>
</evidence>
<evidence type="ECO:0000256" key="2">
    <source>
        <dbReference type="ARBA" id="ARBA00022771"/>
    </source>
</evidence>
<dbReference type="Gene3D" id="3.30.40.10">
    <property type="entry name" value="Zinc/RING finger domain, C3HC4 (zinc finger)"/>
    <property type="match status" value="1"/>
</dbReference>
<evidence type="ECO:0000256" key="6">
    <source>
        <dbReference type="SAM" id="MobiDB-lite"/>
    </source>
</evidence>
<feature type="compositionally biased region" description="Acidic residues" evidence="6">
    <location>
        <begin position="283"/>
        <end position="311"/>
    </location>
</feature>
<dbReference type="PROSITE" id="PS00518">
    <property type="entry name" value="ZF_RING_1"/>
    <property type="match status" value="1"/>
</dbReference>
<evidence type="ECO:0000256" key="5">
    <source>
        <dbReference type="SAM" id="Coils"/>
    </source>
</evidence>
<dbReference type="InterPro" id="IPR001841">
    <property type="entry name" value="Znf_RING"/>
</dbReference>
<protein>
    <recommendedName>
        <fullName evidence="7">RING-type domain-containing protein</fullName>
    </recommendedName>
</protein>
<dbReference type="Proteomes" id="UP000541558">
    <property type="component" value="Unassembled WGS sequence"/>
</dbReference>
<feature type="region of interest" description="Disordered" evidence="6">
    <location>
        <begin position="278"/>
        <end position="373"/>
    </location>
</feature>
<dbReference type="InterPro" id="IPR013083">
    <property type="entry name" value="Znf_RING/FYVE/PHD"/>
</dbReference>
<keyword evidence="1" id="KW-0479">Metal-binding</keyword>
<dbReference type="AlphaFoldDB" id="A0A8H5C426"/>
<organism evidence="8 9">
    <name type="scientific">Ephemerocybe angulata</name>
    <dbReference type="NCBI Taxonomy" id="980116"/>
    <lineage>
        <taxon>Eukaryota</taxon>
        <taxon>Fungi</taxon>
        <taxon>Dikarya</taxon>
        <taxon>Basidiomycota</taxon>
        <taxon>Agaricomycotina</taxon>
        <taxon>Agaricomycetes</taxon>
        <taxon>Agaricomycetidae</taxon>
        <taxon>Agaricales</taxon>
        <taxon>Agaricineae</taxon>
        <taxon>Psathyrellaceae</taxon>
        <taxon>Ephemerocybe</taxon>
    </lineage>
</organism>
<reference evidence="8 9" key="1">
    <citation type="journal article" date="2020" name="ISME J.">
        <title>Uncovering the hidden diversity of litter-decomposition mechanisms in mushroom-forming fungi.</title>
        <authorList>
            <person name="Floudas D."/>
            <person name="Bentzer J."/>
            <person name="Ahren D."/>
            <person name="Johansson T."/>
            <person name="Persson P."/>
            <person name="Tunlid A."/>
        </authorList>
    </citation>
    <scope>NUCLEOTIDE SEQUENCE [LARGE SCALE GENOMIC DNA]</scope>
    <source>
        <strain evidence="8 9">CBS 175.51</strain>
    </source>
</reference>
<comment type="caution">
    <text evidence="8">The sequence shown here is derived from an EMBL/GenBank/DDBJ whole genome shotgun (WGS) entry which is preliminary data.</text>
</comment>
<dbReference type="EMBL" id="JAACJK010000109">
    <property type="protein sequence ID" value="KAF5333728.1"/>
    <property type="molecule type" value="Genomic_DNA"/>
</dbReference>
<feature type="compositionally biased region" description="Basic and acidic residues" evidence="6">
    <location>
        <begin position="360"/>
        <end position="373"/>
    </location>
</feature>
<dbReference type="PROSITE" id="PS50089">
    <property type="entry name" value="ZF_RING_2"/>
    <property type="match status" value="1"/>
</dbReference>
<feature type="region of interest" description="Disordered" evidence="6">
    <location>
        <begin position="35"/>
        <end position="72"/>
    </location>
</feature>
<dbReference type="InterPro" id="IPR017907">
    <property type="entry name" value="Znf_RING_CS"/>
</dbReference>
<proteinExistence type="predicted"/>
<feature type="compositionally biased region" description="Polar residues" evidence="6">
    <location>
        <begin position="331"/>
        <end position="353"/>
    </location>
</feature>
<gene>
    <name evidence="8" type="ORF">D9611_002620</name>
</gene>
<evidence type="ECO:0000256" key="4">
    <source>
        <dbReference type="PROSITE-ProRule" id="PRU00175"/>
    </source>
</evidence>
<dbReference type="Pfam" id="PF13639">
    <property type="entry name" value="zf-RING_2"/>
    <property type="match status" value="1"/>
</dbReference>
<sequence length="373" mass="41654">MIGVQRHGFPTDHQQAAAVLGFDHSLSSTAIMVTTRSTGPRASTSKATARNLDSNTAANSDSSPEADEQNPLNDISDCLKKLQGAFAKVKKDVQRLRKEKEEVEEQLDEEREDAKLSVHTRRRALNTPNAIAKLEDEIKALKAENRKKDKLKDKALKEEAQDLLDTAPDGEDGIDPATRMRKLLRKFSDLMLVGTLDNDEKCPICMEPMELEKCSAFDCEHLVCNDCLKQILPKDEQFMCPVCRGCTAREDFKLVCMTGTDQWDELLKVAAAWDAYDRRPEVDTSEEEAEENFITDASEDEVSSEANDGDATDASAPEVQIDDGEQDSERLSTPVSRSSSPAACRLSYSQSPSKVKRKRLQELAEERAKKRQR</sequence>
<name>A0A8H5C426_9AGAR</name>
<evidence type="ECO:0000259" key="7">
    <source>
        <dbReference type="PROSITE" id="PS50089"/>
    </source>
</evidence>
<evidence type="ECO:0000256" key="1">
    <source>
        <dbReference type="ARBA" id="ARBA00022723"/>
    </source>
</evidence>
<keyword evidence="2 4" id="KW-0863">Zinc-finger</keyword>